<dbReference type="PANTHER" id="PTHR12277">
    <property type="entry name" value="ALPHA/BETA HYDROLASE DOMAIN-CONTAINING PROTEIN"/>
    <property type="match status" value="1"/>
</dbReference>
<evidence type="ECO:0000313" key="4">
    <source>
        <dbReference type="Proteomes" id="UP000218287"/>
    </source>
</evidence>
<evidence type="ECO:0000259" key="2">
    <source>
        <dbReference type="Pfam" id="PF12146"/>
    </source>
</evidence>
<feature type="domain" description="Serine aminopeptidase S33" evidence="2">
    <location>
        <begin position="79"/>
        <end position="181"/>
    </location>
</feature>
<accession>A0A1Z4GL95</accession>
<feature type="transmembrane region" description="Helical" evidence="1">
    <location>
        <begin position="20"/>
        <end position="36"/>
    </location>
</feature>
<dbReference type="EMBL" id="AP018174">
    <property type="protein sequence ID" value="BAY18281.1"/>
    <property type="molecule type" value="Genomic_DNA"/>
</dbReference>
<dbReference type="Proteomes" id="UP000218287">
    <property type="component" value="Chromosome"/>
</dbReference>
<sequence>MSRSQLRKLLIGELSWKRLVRSLLFIYGFFAFYVFFRADSMIFLPQPATYQDNASILKVPVTDKQKISAVYLPNPRAEYTMLYIHGNAEDIGDVQPFLERLHQWGFSVFAYDYRGYGTSDGKPGESNAYQDAEAAYTYLTQQLKVPPKKIIVYGRSVGGGSAVDLATRHSVAGLILESTFTSAFRVVVPFPLLPFDKFSNLKKLPQVNCPILVMHGQADQTIPIQHGYTLYSAAPDPKMSLWVDGAGHDDFTWIADKQHQKTLAAFEQLIEK</sequence>
<keyword evidence="4" id="KW-1185">Reference proteome</keyword>
<keyword evidence="1" id="KW-1133">Transmembrane helix</keyword>
<dbReference type="AlphaFoldDB" id="A0A1Z4GL95"/>
<keyword evidence="1" id="KW-0812">Transmembrane</keyword>
<evidence type="ECO:0000313" key="3">
    <source>
        <dbReference type="EMBL" id="BAY18281.1"/>
    </source>
</evidence>
<dbReference type="OrthoDB" id="9776685at2"/>
<protein>
    <recommendedName>
        <fullName evidence="2">Serine aminopeptidase S33 domain-containing protein</fullName>
    </recommendedName>
</protein>
<organism evidence="3 4">
    <name type="scientific">Anabaenopsis circularis NIES-21</name>
    <dbReference type="NCBI Taxonomy" id="1085406"/>
    <lineage>
        <taxon>Bacteria</taxon>
        <taxon>Bacillati</taxon>
        <taxon>Cyanobacteriota</taxon>
        <taxon>Cyanophyceae</taxon>
        <taxon>Nostocales</taxon>
        <taxon>Nodulariaceae</taxon>
        <taxon>Anabaenopsis</taxon>
    </lineage>
</organism>
<dbReference type="InterPro" id="IPR022742">
    <property type="entry name" value="Hydrolase_4"/>
</dbReference>
<dbReference type="PANTHER" id="PTHR12277:SF81">
    <property type="entry name" value="PROTEIN ABHD13"/>
    <property type="match status" value="1"/>
</dbReference>
<evidence type="ECO:0000256" key="1">
    <source>
        <dbReference type="SAM" id="Phobius"/>
    </source>
</evidence>
<dbReference type="SUPFAM" id="SSF53474">
    <property type="entry name" value="alpha/beta-Hydrolases"/>
    <property type="match status" value="1"/>
</dbReference>
<name>A0A1Z4GL95_9CYAN</name>
<dbReference type="Gene3D" id="3.40.50.1820">
    <property type="entry name" value="alpha/beta hydrolase"/>
    <property type="match status" value="1"/>
</dbReference>
<dbReference type="InterPro" id="IPR029058">
    <property type="entry name" value="AB_hydrolase_fold"/>
</dbReference>
<gene>
    <name evidence="3" type="ORF">NIES21_41250</name>
</gene>
<proteinExistence type="predicted"/>
<keyword evidence="1" id="KW-0472">Membrane</keyword>
<reference evidence="3 4" key="1">
    <citation type="submission" date="2017-06" db="EMBL/GenBank/DDBJ databases">
        <title>Genome sequencing of cyanobaciteial culture collection at National Institute for Environmental Studies (NIES).</title>
        <authorList>
            <person name="Hirose Y."/>
            <person name="Shimura Y."/>
            <person name="Fujisawa T."/>
            <person name="Nakamura Y."/>
            <person name="Kawachi M."/>
        </authorList>
    </citation>
    <scope>NUCLEOTIDE SEQUENCE [LARGE SCALE GENOMIC DNA]</scope>
    <source>
        <strain evidence="3 4">NIES-21</strain>
    </source>
</reference>
<dbReference type="Pfam" id="PF12146">
    <property type="entry name" value="Hydrolase_4"/>
    <property type="match status" value="1"/>
</dbReference>